<dbReference type="EMBL" id="LT598492">
    <property type="protein sequence ID" value="SCW01256.1"/>
    <property type="molecule type" value="Genomic_DNA"/>
</dbReference>
<dbReference type="Gene3D" id="1.25.40.990">
    <property type="match status" value="1"/>
</dbReference>
<dbReference type="PANTHER" id="PTHR12436">
    <property type="entry name" value="80 KDA MCM3-ASSOCIATED PROTEIN"/>
    <property type="match status" value="1"/>
</dbReference>
<dbReference type="STRING" id="4955.A0A1G4MBQ4"/>
<dbReference type="InterPro" id="IPR000717">
    <property type="entry name" value="PCI_dom"/>
</dbReference>
<feature type="domain" description="PCI" evidence="2">
    <location>
        <begin position="376"/>
        <end position="547"/>
    </location>
</feature>
<evidence type="ECO:0000259" key="2">
    <source>
        <dbReference type="PROSITE" id="PS50250"/>
    </source>
</evidence>
<keyword evidence="4" id="KW-1185">Reference proteome</keyword>
<accession>A0A1G4MBQ4</accession>
<sequence>MGKAGDGKNVSVPYKGGLIEKSMQQFEIGSDKDLNGQKGVKLYNQVAPITLGQRKNNKAASAGRKKEFNEQEKTALLQRIIRNDQTQINPSGLREFVLGCFQLAEQRKMDVSSQTKVLQELKDIIGKAYAEEKAFKNDWWSQTIPSLSKKSSRLELLCDVGNDRHISSGNFTPNDLKSLAPPPPPPVDMPHIPPPPPAMSSSMNYIPTNSLRPTQRGILLPEVGHPKGRQNLKGSKVSSEEAERRRKRMERFSDVNSASKKLKSATDENYANLNAISTNYYKFDKNKPVVGRCHVLEKKYLRLTSEPNPDLVRPLNILKKAFDMVLEKYEKEEATYQYLCDQFKSIRQDLRVQIIENRFTLKVFQTHARIALENGDIGEFNQCQSRLKQLFEVPTIKKSNLEEFVSYRILYYLMMNNHDSINELKLKYMAPENMSVYKHPVVQHSLKMAHALLVGNYHVFFKLYDDTNGPTRCLLDAFIERERLRALNTICRSYNQLSLGFLFKELHFPKLEDGISFLRRFDLKKYIVVKSQKEPDDHAYLDTKSGRHQIVQQFEKSRKVDIKGQI</sequence>
<dbReference type="Pfam" id="PF03399">
    <property type="entry name" value="SAC3_GANP"/>
    <property type="match status" value="1"/>
</dbReference>
<dbReference type="AlphaFoldDB" id="A0A1G4MBQ4"/>
<gene>
    <name evidence="3" type="ORF">LAFE_0D08570G</name>
</gene>
<proteinExistence type="predicted"/>
<dbReference type="PROSITE" id="PS50250">
    <property type="entry name" value="PCI"/>
    <property type="match status" value="1"/>
</dbReference>
<protein>
    <submittedName>
        <fullName evidence="3">LAFE_0D08570g1_1</fullName>
    </submittedName>
</protein>
<evidence type="ECO:0000313" key="3">
    <source>
        <dbReference type="EMBL" id="SCW01256.1"/>
    </source>
</evidence>
<dbReference type="InterPro" id="IPR045107">
    <property type="entry name" value="SAC3/GANP/THP3"/>
</dbReference>
<organism evidence="3 4">
    <name type="scientific">Lachancea fermentati</name>
    <name type="common">Zygosaccharomyces fermentati</name>
    <dbReference type="NCBI Taxonomy" id="4955"/>
    <lineage>
        <taxon>Eukaryota</taxon>
        <taxon>Fungi</taxon>
        <taxon>Dikarya</taxon>
        <taxon>Ascomycota</taxon>
        <taxon>Saccharomycotina</taxon>
        <taxon>Saccharomycetes</taxon>
        <taxon>Saccharomycetales</taxon>
        <taxon>Saccharomycetaceae</taxon>
        <taxon>Lachancea</taxon>
    </lineage>
</organism>
<dbReference type="OrthoDB" id="199574at2759"/>
<dbReference type="PANTHER" id="PTHR12436:SF4">
    <property type="entry name" value="LEUKOCYTE RECEPTOR CLUSTER MEMBER 8"/>
    <property type="match status" value="1"/>
</dbReference>
<dbReference type="GO" id="GO:0005634">
    <property type="term" value="C:nucleus"/>
    <property type="evidence" value="ECO:0007669"/>
    <property type="project" value="TreeGrafter"/>
</dbReference>
<dbReference type="Proteomes" id="UP000190831">
    <property type="component" value="Chromosome D"/>
</dbReference>
<evidence type="ECO:0000256" key="1">
    <source>
        <dbReference type="SAM" id="MobiDB-lite"/>
    </source>
</evidence>
<dbReference type="OMA" id="WWSQTIP"/>
<name>A0A1G4MBQ4_LACFM</name>
<evidence type="ECO:0000313" key="4">
    <source>
        <dbReference type="Proteomes" id="UP000190831"/>
    </source>
</evidence>
<feature type="region of interest" description="Disordered" evidence="1">
    <location>
        <begin position="221"/>
        <end position="261"/>
    </location>
</feature>
<reference evidence="3 4" key="1">
    <citation type="submission" date="2016-03" db="EMBL/GenBank/DDBJ databases">
        <authorList>
            <person name="Devillers H."/>
        </authorList>
    </citation>
    <scope>NUCLEOTIDE SEQUENCE [LARGE SCALE GENOMIC DNA]</scope>
    <source>
        <strain evidence="3">CBS 6772</strain>
    </source>
</reference>
<dbReference type="InterPro" id="IPR005062">
    <property type="entry name" value="SAC3/GANP/THP3_conserved"/>
</dbReference>